<protein>
    <submittedName>
        <fullName evidence="3">Calcium-binding protein</fullName>
    </submittedName>
</protein>
<dbReference type="GO" id="GO:0005509">
    <property type="term" value="F:calcium ion binding"/>
    <property type="evidence" value="ECO:0007669"/>
    <property type="project" value="InterPro"/>
</dbReference>
<keyword evidence="2" id="KW-0964">Secreted</keyword>
<evidence type="ECO:0000313" key="4">
    <source>
        <dbReference type="Proteomes" id="UP000317496"/>
    </source>
</evidence>
<organism evidence="3 4">
    <name type="scientific">Ferrovibrio terrae</name>
    <dbReference type="NCBI Taxonomy" id="2594003"/>
    <lineage>
        <taxon>Bacteria</taxon>
        <taxon>Pseudomonadati</taxon>
        <taxon>Pseudomonadota</taxon>
        <taxon>Alphaproteobacteria</taxon>
        <taxon>Rhodospirillales</taxon>
        <taxon>Rhodospirillaceae</taxon>
        <taxon>Ferrovibrio</taxon>
    </lineage>
</organism>
<sequence length="669" mass="67961">MSPATDSDSGGEKMAVITGDATDNVLNGTAAADQIYGLNGNDTLTGGNGIDLLDGGDGDDSLYGGNQNDTLNGGNGIDTAVFEKPIGRYRITYNNGVITVDAQSGYEDVDTLTGMEKLKFNGLVYDFTGWTGGPLPEPTMPAGTVYGTEGHETLTGTGGVDYLHGLGGDDVMIGGAGGDILVGGSGNDTASYAGSSAGVTVSLETGLGFYGDAANDVLHGFENLQGSSFNDTLTGNGGDNIFISSGGVDDITGGAGVDWVDYSDIVKPAGMTGMFFQRGTPTNIASYFYNASINPFKDTLRQVEGVRGSAYDDVYMNILTSDDMFEGGAGADIFDGRGGNDTLVYTHSAAGVNVNLATGAASGGDATGDQFTGSYVWRGTTRNLAGATNLSGSEHADTLTGSSVANVLRGADGDDTLRGDGGNDTLDGGAGVDIAVYALSLNNYTISYNSGAITVAANIGTEGTDTLTGIEKLLFANGTLDLTEWTGGPLPPLLGPNDIMGSSGDNVLTGTAAGQSIYGMAGNDSISGAGGNDVLTGGDGSDTYLVARGDGVDDIVQAGITDAAGTTDAVLFGSGVSYDQLWFRQVGNDLRIDVIGESASSVLLKSWYTDSTRRVDSIQTTDGSHSLSAANVQALVDAMATYTQPGTGDFTLSPQLASDLAPVFATTWA</sequence>
<dbReference type="OrthoDB" id="7864256at2"/>
<dbReference type="KEGG" id="fer:FNB15_16725"/>
<dbReference type="PROSITE" id="PS00330">
    <property type="entry name" value="HEMOLYSIN_CALCIUM"/>
    <property type="match status" value="4"/>
</dbReference>
<dbReference type="GO" id="GO:0005576">
    <property type="term" value="C:extracellular region"/>
    <property type="evidence" value="ECO:0007669"/>
    <property type="project" value="UniProtKB-SubCell"/>
</dbReference>
<dbReference type="EMBL" id="CP041636">
    <property type="protein sequence ID" value="QDO98815.1"/>
    <property type="molecule type" value="Genomic_DNA"/>
</dbReference>
<reference evidence="3 4" key="1">
    <citation type="submission" date="2019-07" db="EMBL/GenBank/DDBJ databases">
        <title>Genome sequencing for Ferrovibrio sp. K5.</title>
        <authorList>
            <person name="Park S.-J."/>
        </authorList>
    </citation>
    <scope>NUCLEOTIDE SEQUENCE [LARGE SCALE GENOMIC DNA]</scope>
    <source>
        <strain evidence="3 4">K5</strain>
    </source>
</reference>
<proteinExistence type="predicted"/>
<evidence type="ECO:0000313" key="3">
    <source>
        <dbReference type="EMBL" id="QDO98815.1"/>
    </source>
</evidence>
<dbReference type="InterPro" id="IPR018511">
    <property type="entry name" value="Hemolysin-typ_Ca-bd_CS"/>
</dbReference>
<name>A0A516H505_9PROT</name>
<dbReference type="InterPro" id="IPR050557">
    <property type="entry name" value="RTX_toxin/Mannuronan_C5-epim"/>
</dbReference>
<comment type="subcellular location">
    <subcellularLocation>
        <location evidence="1">Secreted</location>
    </subcellularLocation>
</comment>
<gene>
    <name evidence="3" type="ORF">FNB15_16725</name>
</gene>
<dbReference type="AlphaFoldDB" id="A0A516H505"/>
<dbReference type="PRINTS" id="PR00313">
    <property type="entry name" value="CABNDNGRPT"/>
</dbReference>
<dbReference type="Pfam" id="PF00353">
    <property type="entry name" value="HemolysinCabind"/>
    <property type="match status" value="6"/>
</dbReference>
<evidence type="ECO:0000256" key="2">
    <source>
        <dbReference type="ARBA" id="ARBA00022525"/>
    </source>
</evidence>
<evidence type="ECO:0000256" key="1">
    <source>
        <dbReference type="ARBA" id="ARBA00004613"/>
    </source>
</evidence>
<dbReference type="InterPro" id="IPR011049">
    <property type="entry name" value="Serralysin-like_metalloprot_C"/>
</dbReference>
<dbReference type="InterPro" id="IPR001343">
    <property type="entry name" value="Hemolysn_Ca-bd"/>
</dbReference>
<accession>A0A516H505</accession>
<dbReference type="PANTHER" id="PTHR38340:SF1">
    <property type="entry name" value="S-LAYER PROTEIN"/>
    <property type="match status" value="1"/>
</dbReference>
<keyword evidence="4" id="KW-1185">Reference proteome</keyword>
<dbReference type="SUPFAM" id="SSF51120">
    <property type="entry name" value="beta-Roll"/>
    <property type="match status" value="4"/>
</dbReference>
<dbReference type="PANTHER" id="PTHR38340">
    <property type="entry name" value="S-LAYER PROTEIN"/>
    <property type="match status" value="1"/>
</dbReference>
<dbReference type="Gene3D" id="2.150.10.10">
    <property type="entry name" value="Serralysin-like metalloprotease, C-terminal"/>
    <property type="match status" value="5"/>
</dbReference>
<dbReference type="Proteomes" id="UP000317496">
    <property type="component" value="Chromosome"/>
</dbReference>